<reference evidence="2" key="1">
    <citation type="journal article" date="2023" name="Science">
        <title>Genome structures resolve the early diversification of teleost fishes.</title>
        <authorList>
            <person name="Parey E."/>
            <person name="Louis A."/>
            <person name="Montfort J."/>
            <person name="Bouchez O."/>
            <person name="Roques C."/>
            <person name="Iampietro C."/>
            <person name="Lluch J."/>
            <person name="Castinel A."/>
            <person name="Donnadieu C."/>
            <person name="Desvignes T."/>
            <person name="Floi Bucao C."/>
            <person name="Jouanno E."/>
            <person name="Wen M."/>
            <person name="Mejri S."/>
            <person name="Dirks R."/>
            <person name="Jansen H."/>
            <person name="Henkel C."/>
            <person name="Chen W.J."/>
            <person name="Zahm M."/>
            <person name="Cabau C."/>
            <person name="Klopp C."/>
            <person name="Thompson A.W."/>
            <person name="Robinson-Rechavi M."/>
            <person name="Braasch I."/>
            <person name="Lecointre G."/>
            <person name="Bobe J."/>
            <person name="Postlethwait J.H."/>
            <person name="Berthelot C."/>
            <person name="Roest Crollius H."/>
            <person name="Guiguen Y."/>
        </authorList>
    </citation>
    <scope>NUCLEOTIDE SEQUENCE</scope>
    <source>
        <strain evidence="2">NC1722</strain>
    </source>
</reference>
<feature type="region of interest" description="Disordered" evidence="1">
    <location>
        <begin position="139"/>
        <end position="183"/>
    </location>
</feature>
<evidence type="ECO:0000313" key="2">
    <source>
        <dbReference type="EMBL" id="KAJ8372530.1"/>
    </source>
</evidence>
<dbReference type="AlphaFoldDB" id="A0AAD7W1U9"/>
<dbReference type="Proteomes" id="UP001221898">
    <property type="component" value="Unassembled WGS sequence"/>
</dbReference>
<gene>
    <name evidence="2" type="ORF">AAFF_G00281810</name>
</gene>
<dbReference type="EMBL" id="JAINUG010000398">
    <property type="protein sequence ID" value="KAJ8372530.1"/>
    <property type="molecule type" value="Genomic_DNA"/>
</dbReference>
<evidence type="ECO:0000256" key="1">
    <source>
        <dbReference type="SAM" id="MobiDB-lite"/>
    </source>
</evidence>
<accession>A0AAD7W1U9</accession>
<comment type="caution">
    <text evidence="2">The sequence shown here is derived from an EMBL/GenBank/DDBJ whole genome shotgun (WGS) entry which is preliminary data.</text>
</comment>
<name>A0AAD7W1U9_9TELE</name>
<organism evidence="2 3">
    <name type="scientific">Aldrovandia affinis</name>
    <dbReference type="NCBI Taxonomy" id="143900"/>
    <lineage>
        <taxon>Eukaryota</taxon>
        <taxon>Metazoa</taxon>
        <taxon>Chordata</taxon>
        <taxon>Craniata</taxon>
        <taxon>Vertebrata</taxon>
        <taxon>Euteleostomi</taxon>
        <taxon>Actinopterygii</taxon>
        <taxon>Neopterygii</taxon>
        <taxon>Teleostei</taxon>
        <taxon>Notacanthiformes</taxon>
        <taxon>Halosauridae</taxon>
        <taxon>Aldrovandia</taxon>
    </lineage>
</organism>
<protein>
    <recommendedName>
        <fullName evidence="4">DDE Tnp4 domain-containing protein</fullName>
    </recommendedName>
</protein>
<sequence length="247" mass="26492">MSLHPTQAINRRLLQLCVPALSEADWRAVARGFHLKCSFPNCLGEIGGKRFTAQVTLRPGNIQTRCREQHTVTVLELADTGLWFWALQVGDGGFAGAVLALGMEARALQVPADAPLPAAAHLGKVPFVMAGDTTFPLMRPCPGHNPKQRGGCSTSRWRGRAERQTMPSPCRRPAGAPWTAGSTCSRRRWTHGLCAAQPAAQRAISPPGWQGAPESAGVWSPRMARAAPTAPGRMRQVLPLLELDGGA</sequence>
<evidence type="ECO:0008006" key="4">
    <source>
        <dbReference type="Google" id="ProtNLM"/>
    </source>
</evidence>
<proteinExistence type="predicted"/>
<keyword evidence="3" id="KW-1185">Reference proteome</keyword>
<evidence type="ECO:0000313" key="3">
    <source>
        <dbReference type="Proteomes" id="UP001221898"/>
    </source>
</evidence>